<sequence>MRRPRGALVTAEVALVFLTGLAINAASEHLPRWMTVSWVVWPVLVAVLGVTLAVTLRREPAGPSLPPVWSVPPRNPNFTGRAEEQRWLRDRLKRDRNVSVHAMRGMGGVGKSQVVIEFCHRRAGRYRAVWWITAEDAALVPGQLALLGRALGLTLPANVEESVGVVLAELRRRRDWLLVFDNAETVSGVRRYLPSGAGHVLVTTRRAGFEAIAAVRHVDTFRRPDSVSLLRRRVPAMSDGQADELAELLGDLPLALEQAAAYLQQTSTPVPDYLDRLRRSPDTAADRGRDAHRTPDHDTLASLWELPLRLIEESFPASARLLEICSYLASEAIPLDLFADNASALPQALESAVADRSGEFADTVGVLVDYSLLRRVDDSVRVHRMVQLAVRARVAGLPPAAGAHPQAVAAGLLVADLRERHPRSTSAWPRWRLMLPHVLACVGFDVDPRVGGWLLGRAGAYLFETGQLNDARLLFTKALEGGEAAFGPDHPGAAVHLSNLGVVLSELGQPERARPFLDRALALTEAAYGPHHPAVAVRLNNLGLALHDLRRPGEALPLMQRALAITEAAYGPDRPIVALRLDNLGLVMRDLAPEHVQEAEALHRRALAITEAAHGPDHPDVARALHNLGAALVDRGYPLDARRLFERALAVKEAAYGLDHPEVAGTLSDLAMVLRRLHSPADDTLLVTAQALLTRSLTISEAVFGGDHPVVAVRLGNLGLVLSDLGRAGEATRLHERALAIAEAAHGADHPDVTKHLDGLAGAWRAQGHPDLAIPLMERALKITEAWHRGDDHHDVATRLSRLGLALSLMDREDEAGHLITRARAMRARLRA</sequence>
<organism evidence="5 6">
    <name type="scientific">Saccharothrix texasensis</name>
    <dbReference type="NCBI Taxonomy" id="103734"/>
    <lineage>
        <taxon>Bacteria</taxon>
        <taxon>Bacillati</taxon>
        <taxon>Actinomycetota</taxon>
        <taxon>Actinomycetes</taxon>
        <taxon>Pseudonocardiales</taxon>
        <taxon>Pseudonocardiaceae</taxon>
        <taxon>Saccharothrix</taxon>
    </lineage>
</organism>
<dbReference type="Pfam" id="PF25000">
    <property type="entry name" value="DUF7779"/>
    <property type="match status" value="1"/>
</dbReference>
<evidence type="ECO:0000256" key="1">
    <source>
        <dbReference type="ARBA" id="ARBA00022737"/>
    </source>
</evidence>
<dbReference type="Gene3D" id="3.40.50.300">
    <property type="entry name" value="P-loop containing nucleotide triphosphate hydrolases"/>
    <property type="match status" value="1"/>
</dbReference>
<keyword evidence="3" id="KW-0812">Transmembrane</keyword>
<protein>
    <submittedName>
        <fullName evidence="5">Tetratricopeptide repeat protein</fullName>
    </submittedName>
</protein>
<keyword evidence="1" id="KW-0677">Repeat</keyword>
<dbReference type="EMBL" id="RJKM01000001">
    <property type="protein sequence ID" value="ROP37093.1"/>
    <property type="molecule type" value="Genomic_DNA"/>
</dbReference>
<name>A0A3N1H3J5_9PSEU</name>
<keyword evidence="2" id="KW-0802">TPR repeat</keyword>
<dbReference type="PANTHER" id="PTHR45641:SF19">
    <property type="entry name" value="NEPHROCYSTIN-3"/>
    <property type="match status" value="1"/>
</dbReference>
<evidence type="ECO:0000259" key="4">
    <source>
        <dbReference type="Pfam" id="PF25000"/>
    </source>
</evidence>
<dbReference type="InterPro" id="IPR056681">
    <property type="entry name" value="DUF7779"/>
</dbReference>
<feature type="domain" description="DUF7779" evidence="4">
    <location>
        <begin position="316"/>
        <end position="394"/>
    </location>
</feature>
<dbReference type="InterPro" id="IPR027417">
    <property type="entry name" value="P-loop_NTPase"/>
</dbReference>
<evidence type="ECO:0000256" key="3">
    <source>
        <dbReference type="SAM" id="Phobius"/>
    </source>
</evidence>
<dbReference type="RefSeq" id="WP_123742950.1">
    <property type="nucleotide sequence ID" value="NZ_RJKM01000001.1"/>
</dbReference>
<dbReference type="InterPro" id="IPR011990">
    <property type="entry name" value="TPR-like_helical_dom_sf"/>
</dbReference>
<proteinExistence type="predicted"/>
<dbReference type="Proteomes" id="UP000268727">
    <property type="component" value="Unassembled WGS sequence"/>
</dbReference>
<accession>A0A3N1H3J5</accession>
<keyword evidence="3" id="KW-0472">Membrane</keyword>
<evidence type="ECO:0000313" key="6">
    <source>
        <dbReference type="Proteomes" id="UP000268727"/>
    </source>
</evidence>
<feature type="transmembrane region" description="Helical" evidence="3">
    <location>
        <begin position="38"/>
        <end position="56"/>
    </location>
</feature>
<reference evidence="5 6" key="1">
    <citation type="submission" date="2018-11" db="EMBL/GenBank/DDBJ databases">
        <title>Sequencing the genomes of 1000 actinobacteria strains.</title>
        <authorList>
            <person name="Klenk H.-P."/>
        </authorList>
    </citation>
    <scope>NUCLEOTIDE SEQUENCE [LARGE SCALE GENOMIC DNA]</scope>
    <source>
        <strain evidence="5 6">DSM 44231</strain>
    </source>
</reference>
<keyword evidence="3" id="KW-1133">Transmembrane helix</keyword>
<dbReference type="Pfam" id="PF13424">
    <property type="entry name" value="TPR_12"/>
    <property type="match status" value="3"/>
</dbReference>
<dbReference type="SUPFAM" id="SSF48452">
    <property type="entry name" value="TPR-like"/>
    <property type="match status" value="3"/>
</dbReference>
<dbReference type="SUPFAM" id="SSF52540">
    <property type="entry name" value="P-loop containing nucleoside triphosphate hydrolases"/>
    <property type="match status" value="1"/>
</dbReference>
<comment type="caution">
    <text evidence="5">The sequence shown here is derived from an EMBL/GenBank/DDBJ whole genome shotgun (WGS) entry which is preliminary data.</text>
</comment>
<evidence type="ECO:0000313" key="5">
    <source>
        <dbReference type="EMBL" id="ROP37093.1"/>
    </source>
</evidence>
<gene>
    <name evidence="5" type="ORF">EDD40_2380</name>
</gene>
<dbReference type="SMART" id="SM00028">
    <property type="entry name" value="TPR"/>
    <property type="match status" value="4"/>
</dbReference>
<dbReference type="Pfam" id="PF13374">
    <property type="entry name" value="TPR_10"/>
    <property type="match status" value="1"/>
</dbReference>
<keyword evidence="6" id="KW-1185">Reference proteome</keyword>
<evidence type="ECO:0000256" key="2">
    <source>
        <dbReference type="ARBA" id="ARBA00022803"/>
    </source>
</evidence>
<dbReference type="AlphaFoldDB" id="A0A3N1H3J5"/>
<dbReference type="OrthoDB" id="3885120at2"/>
<dbReference type="NCBIfam" id="NF040586">
    <property type="entry name" value="FxSxx_TPR"/>
    <property type="match status" value="1"/>
</dbReference>
<dbReference type="Gene3D" id="1.25.40.10">
    <property type="entry name" value="Tetratricopeptide repeat domain"/>
    <property type="match status" value="3"/>
</dbReference>
<dbReference type="InterPro" id="IPR019734">
    <property type="entry name" value="TPR_rpt"/>
</dbReference>
<dbReference type="PANTHER" id="PTHR45641">
    <property type="entry name" value="TETRATRICOPEPTIDE REPEAT PROTEIN (AFU_ORTHOLOGUE AFUA_6G03870)"/>
    <property type="match status" value="1"/>
</dbReference>